<evidence type="ECO:0000313" key="1">
    <source>
        <dbReference type="EMBL" id="EEC05355.1"/>
    </source>
</evidence>
<dbReference type="HOGENOM" id="CLU_1888036_0_0_1"/>
<dbReference type="AlphaFoldDB" id="B7PFI3"/>
<protein>
    <submittedName>
        <fullName evidence="1 2">Uncharacterized protein</fullName>
    </submittedName>
</protein>
<dbReference type="InParanoid" id="B7PFI3"/>
<gene>
    <name evidence="1" type="ORF">IscW_ISCW018340</name>
</gene>
<dbReference type="VEuPathDB" id="VectorBase:ISCW018340"/>
<evidence type="ECO:0000313" key="3">
    <source>
        <dbReference type="Proteomes" id="UP000001555"/>
    </source>
</evidence>
<reference evidence="1 3" key="1">
    <citation type="submission" date="2008-03" db="EMBL/GenBank/DDBJ databases">
        <title>Annotation of Ixodes scapularis.</title>
        <authorList>
            <consortium name="Ixodes scapularis Genome Project Consortium"/>
            <person name="Caler E."/>
            <person name="Hannick L.I."/>
            <person name="Bidwell S."/>
            <person name="Joardar V."/>
            <person name="Thiagarajan M."/>
            <person name="Amedeo P."/>
            <person name="Galinsky K.J."/>
            <person name="Schobel S."/>
            <person name="Inman J."/>
            <person name="Hostetler J."/>
            <person name="Miller J."/>
            <person name="Hammond M."/>
            <person name="Megy K."/>
            <person name="Lawson D."/>
            <person name="Kodira C."/>
            <person name="Sutton G."/>
            <person name="Meyer J."/>
            <person name="Hill C.A."/>
            <person name="Birren B."/>
            <person name="Nene V."/>
            <person name="Collins F."/>
            <person name="Alarcon-Chaidez F."/>
            <person name="Wikel S."/>
            <person name="Strausberg R."/>
        </authorList>
    </citation>
    <scope>NUCLEOTIDE SEQUENCE [LARGE SCALE GENOMIC DNA]</scope>
    <source>
        <strain evidence="3">Wikel</strain>
        <strain evidence="1">Wikel colony</strain>
    </source>
</reference>
<dbReference type="Proteomes" id="UP000001555">
    <property type="component" value="Unassembled WGS sequence"/>
</dbReference>
<organism>
    <name type="scientific">Ixodes scapularis</name>
    <name type="common">Black-legged tick</name>
    <name type="synonym">Deer tick</name>
    <dbReference type="NCBI Taxonomy" id="6945"/>
    <lineage>
        <taxon>Eukaryota</taxon>
        <taxon>Metazoa</taxon>
        <taxon>Ecdysozoa</taxon>
        <taxon>Arthropoda</taxon>
        <taxon>Chelicerata</taxon>
        <taxon>Arachnida</taxon>
        <taxon>Acari</taxon>
        <taxon>Parasitiformes</taxon>
        <taxon>Ixodida</taxon>
        <taxon>Ixodoidea</taxon>
        <taxon>Ixodidae</taxon>
        <taxon>Ixodinae</taxon>
        <taxon>Ixodes</taxon>
    </lineage>
</organism>
<name>B7PFI3_IXOSC</name>
<dbReference type="EnsemblMetazoa" id="ISCW018340-RA">
    <property type="protein sequence ID" value="ISCW018340-PA"/>
    <property type="gene ID" value="ISCW018340"/>
</dbReference>
<dbReference type="EMBL" id="ABJB010974575">
    <property type="status" value="NOT_ANNOTATED_CDS"/>
    <property type="molecule type" value="Genomic_DNA"/>
</dbReference>
<dbReference type="PaxDb" id="6945-B7PFI3"/>
<reference evidence="2" key="2">
    <citation type="submission" date="2020-05" db="UniProtKB">
        <authorList>
            <consortium name="EnsemblMetazoa"/>
        </authorList>
    </citation>
    <scope>IDENTIFICATION</scope>
    <source>
        <strain evidence="2">wikel</strain>
    </source>
</reference>
<proteinExistence type="predicted"/>
<dbReference type="EMBL" id="DS702709">
    <property type="protein sequence ID" value="EEC05355.1"/>
    <property type="molecule type" value="Genomic_DNA"/>
</dbReference>
<sequence>MLSGSFVKYRGLRDTVSKNALSRVFHRFFSCRHRSAVHATTVRCQKCVSVHGINIGHKIQRLLPARLNKNAYKHLSHVCKNFRLDIHLQDKQMLESAEALAPVPENIATVDGKTSQQSRSFFFFSASTTAGRKRE</sequence>
<keyword evidence="3" id="KW-1185">Reference proteome</keyword>
<accession>B7PFI3</accession>
<evidence type="ECO:0000313" key="2">
    <source>
        <dbReference type="EnsemblMetazoa" id="ISCW018340-PA"/>
    </source>
</evidence>